<dbReference type="Proteomes" id="UP000076871">
    <property type="component" value="Unassembled WGS sequence"/>
</dbReference>
<evidence type="ECO:0000313" key="1">
    <source>
        <dbReference type="EMBL" id="KZT00020.1"/>
    </source>
</evidence>
<feature type="non-terminal residue" evidence="1">
    <location>
        <position position="78"/>
    </location>
</feature>
<accession>A0A165B0X6</accession>
<gene>
    <name evidence="1" type="ORF">LAESUDRAFT_626398</name>
</gene>
<reference evidence="1 2" key="1">
    <citation type="journal article" date="2016" name="Mol. Biol. Evol.">
        <title>Comparative Genomics of Early-Diverging Mushroom-Forming Fungi Provides Insights into the Origins of Lignocellulose Decay Capabilities.</title>
        <authorList>
            <person name="Nagy L.G."/>
            <person name="Riley R."/>
            <person name="Tritt A."/>
            <person name="Adam C."/>
            <person name="Daum C."/>
            <person name="Floudas D."/>
            <person name="Sun H."/>
            <person name="Yadav J.S."/>
            <person name="Pangilinan J."/>
            <person name="Larsson K.H."/>
            <person name="Matsuura K."/>
            <person name="Barry K."/>
            <person name="Labutti K."/>
            <person name="Kuo R."/>
            <person name="Ohm R.A."/>
            <person name="Bhattacharya S.S."/>
            <person name="Shirouzu T."/>
            <person name="Yoshinaga Y."/>
            <person name="Martin F.M."/>
            <person name="Grigoriev I.V."/>
            <person name="Hibbett D.S."/>
        </authorList>
    </citation>
    <scope>NUCLEOTIDE SEQUENCE [LARGE SCALE GENOMIC DNA]</scope>
    <source>
        <strain evidence="1 2">93-53</strain>
    </source>
</reference>
<dbReference type="InterPro" id="IPR015813">
    <property type="entry name" value="Pyrv/PenolPyrv_kinase-like_dom"/>
</dbReference>
<keyword evidence="2" id="KW-1185">Reference proteome</keyword>
<dbReference type="InterPro" id="IPR040442">
    <property type="entry name" value="Pyrv_kinase-like_dom_sf"/>
</dbReference>
<dbReference type="SUPFAM" id="SSF51621">
    <property type="entry name" value="Phosphoenolpyruvate/pyruvate domain"/>
    <property type="match status" value="1"/>
</dbReference>
<proteinExistence type="predicted"/>
<protein>
    <submittedName>
        <fullName evidence="1">Uncharacterized protein</fullName>
    </submittedName>
</protein>
<dbReference type="GeneID" id="63820374"/>
<dbReference type="EMBL" id="KV427700">
    <property type="protein sequence ID" value="KZT00020.1"/>
    <property type="molecule type" value="Genomic_DNA"/>
</dbReference>
<sequence length="78" mass="8503">MTASASLATANDGILVLVKIETRDAMTNLDGILSVDGLGMPVIWCSRWSYGLSLSHGYRSPSLDLQPEVEVLIQNVRR</sequence>
<dbReference type="InParanoid" id="A0A165B0X6"/>
<dbReference type="RefSeq" id="XP_040757760.1">
    <property type="nucleotide sequence ID" value="XM_040903343.1"/>
</dbReference>
<name>A0A165B0X6_9APHY</name>
<dbReference type="OrthoDB" id="1621678at2759"/>
<organism evidence="1 2">
    <name type="scientific">Laetiporus sulphureus 93-53</name>
    <dbReference type="NCBI Taxonomy" id="1314785"/>
    <lineage>
        <taxon>Eukaryota</taxon>
        <taxon>Fungi</taxon>
        <taxon>Dikarya</taxon>
        <taxon>Basidiomycota</taxon>
        <taxon>Agaricomycotina</taxon>
        <taxon>Agaricomycetes</taxon>
        <taxon>Polyporales</taxon>
        <taxon>Laetiporus</taxon>
    </lineage>
</organism>
<dbReference type="GO" id="GO:0003824">
    <property type="term" value="F:catalytic activity"/>
    <property type="evidence" value="ECO:0007669"/>
    <property type="project" value="InterPro"/>
</dbReference>
<evidence type="ECO:0000313" key="2">
    <source>
        <dbReference type="Proteomes" id="UP000076871"/>
    </source>
</evidence>
<dbReference type="Gene3D" id="3.20.20.60">
    <property type="entry name" value="Phosphoenolpyruvate-binding domains"/>
    <property type="match status" value="1"/>
</dbReference>
<dbReference type="AlphaFoldDB" id="A0A165B0X6"/>